<sequence length="240" mass="25856">MKRGSARIARQGLLALLMAQAAPASGHELWLEPVDGDLALQRGHRDGGHQGDKRVTYEPSLVKAVRCWKPAEGARSVDFEAEWPVRVPGNCAALLVRTGSGFWTQTASGLRNIPATEAGEPLEAWRSVESLKRLSTAGRLPDGPISEGLELVPETDPRTLSVGEKWTLRLYFRGEPLGGAEVTNDGRVVGVTRKNGAINVRLRQAGAQRFGAAHAVPFDGPEAERTEYRTVLTFTAGAGE</sequence>
<dbReference type="Pfam" id="PF10670">
    <property type="entry name" value="DUF4198"/>
    <property type="match status" value="1"/>
</dbReference>
<feature type="chain" id="PRO_5046240146" evidence="1">
    <location>
        <begin position="25"/>
        <end position="240"/>
    </location>
</feature>
<gene>
    <name evidence="2" type="ORF">ACERLL_12200</name>
</gene>
<reference evidence="2 3" key="1">
    <citation type="submission" date="2024-08" db="EMBL/GenBank/DDBJ databases">
        <title>Whole-genome sequencing of halo(alkali)philic microorganisms from hypersaline lakes.</title>
        <authorList>
            <person name="Sorokin D.Y."/>
            <person name="Merkel A.Y."/>
            <person name="Messina E."/>
            <person name="Yakimov M."/>
        </authorList>
    </citation>
    <scope>NUCLEOTIDE SEQUENCE [LARGE SCALE GENOMIC DNA]</scope>
    <source>
        <strain evidence="2 3">Cl-TMA</strain>
    </source>
</reference>
<evidence type="ECO:0000313" key="3">
    <source>
        <dbReference type="Proteomes" id="UP001575181"/>
    </source>
</evidence>
<protein>
    <submittedName>
        <fullName evidence="2">DUF4198 domain-containing protein</fullName>
    </submittedName>
</protein>
<evidence type="ECO:0000256" key="1">
    <source>
        <dbReference type="SAM" id="SignalP"/>
    </source>
</evidence>
<feature type="signal peptide" evidence="1">
    <location>
        <begin position="1"/>
        <end position="24"/>
    </location>
</feature>
<accession>A0ABV4TWT9</accession>
<comment type="caution">
    <text evidence="2">The sequence shown here is derived from an EMBL/GenBank/DDBJ whole genome shotgun (WGS) entry which is preliminary data.</text>
</comment>
<evidence type="ECO:0000313" key="2">
    <source>
        <dbReference type="EMBL" id="MFA9461584.1"/>
    </source>
</evidence>
<organism evidence="2 3">
    <name type="scientific">Thiohalorhabdus methylotrophus</name>
    <dbReference type="NCBI Taxonomy" id="3242694"/>
    <lineage>
        <taxon>Bacteria</taxon>
        <taxon>Pseudomonadati</taxon>
        <taxon>Pseudomonadota</taxon>
        <taxon>Gammaproteobacteria</taxon>
        <taxon>Thiohalorhabdales</taxon>
        <taxon>Thiohalorhabdaceae</taxon>
        <taxon>Thiohalorhabdus</taxon>
    </lineage>
</organism>
<name>A0ABV4TWT9_9GAMM</name>
<dbReference type="Proteomes" id="UP001575181">
    <property type="component" value="Unassembled WGS sequence"/>
</dbReference>
<proteinExistence type="predicted"/>
<dbReference type="InterPro" id="IPR019613">
    <property type="entry name" value="DUF4198"/>
</dbReference>
<dbReference type="EMBL" id="JBGUAW010000008">
    <property type="protein sequence ID" value="MFA9461584.1"/>
    <property type="molecule type" value="Genomic_DNA"/>
</dbReference>
<dbReference type="RefSeq" id="WP_373656368.1">
    <property type="nucleotide sequence ID" value="NZ_JBGUAW010000008.1"/>
</dbReference>
<keyword evidence="3" id="KW-1185">Reference proteome</keyword>
<keyword evidence="1" id="KW-0732">Signal</keyword>